<feature type="chain" id="PRO_5007459385" description="RcnB family protein" evidence="2">
    <location>
        <begin position="28"/>
        <end position="176"/>
    </location>
</feature>
<dbReference type="RefSeq" id="WP_066883865.1">
    <property type="nucleotide sequence ID" value="NZ_LODL01000021.1"/>
</dbReference>
<evidence type="ECO:0000313" key="3">
    <source>
        <dbReference type="EMBL" id="KXB30339.1"/>
    </source>
</evidence>
<proteinExistence type="predicted"/>
<dbReference type="AlphaFoldDB" id="A0A133XHC6"/>
<evidence type="ECO:0000313" key="4">
    <source>
        <dbReference type="Proteomes" id="UP000070186"/>
    </source>
</evidence>
<sequence>MSASSRPPIRLLALICSTLLASSAVLADKGGKHGHDHGHDRGERHEERYDDRRDSRDDRNYRDDRYRGGPSIEIYFGDSHRSAIHDYYGPQFSSGHCPPGLAKKRNGCVPPGQAKKWQKGRPLPASIVYFDLPRDLAYRMPPPPRGHRYVRVGSDILLITIGGSLVVDAIVDIGGY</sequence>
<keyword evidence="2" id="KW-0732">Signal</keyword>
<evidence type="ECO:0008006" key="5">
    <source>
        <dbReference type="Google" id="ProtNLM"/>
    </source>
</evidence>
<protein>
    <recommendedName>
        <fullName evidence="5">RcnB family protein</fullName>
    </recommendedName>
</protein>
<feature type="signal peptide" evidence="2">
    <location>
        <begin position="1"/>
        <end position="27"/>
    </location>
</feature>
<name>A0A133XHC6_9RHOO</name>
<feature type="region of interest" description="Disordered" evidence="1">
    <location>
        <begin position="30"/>
        <end position="65"/>
    </location>
</feature>
<dbReference type="Pfam" id="PF11776">
    <property type="entry name" value="RcnB"/>
    <property type="match status" value="1"/>
</dbReference>
<dbReference type="Gene3D" id="3.10.450.160">
    <property type="entry name" value="inner membrane protein cigr"/>
    <property type="match status" value="1"/>
</dbReference>
<reference evidence="3 4" key="1">
    <citation type="submission" date="2015-12" db="EMBL/GenBank/DDBJ databases">
        <title>Nitrous oxide reduction kinetics distinguish bacteria harboring typical versus atypical NosZ.</title>
        <authorList>
            <person name="Yoon S."/>
            <person name="Nissen S."/>
            <person name="Park D."/>
            <person name="Sanford R.A."/>
            <person name="Loeffler F.E."/>
        </authorList>
    </citation>
    <scope>NUCLEOTIDE SEQUENCE [LARGE SCALE GENOMIC DNA]</scope>
    <source>
        <strain evidence="3 4">ATCC BAA-841</strain>
    </source>
</reference>
<dbReference type="STRING" id="281362.AT959_13405"/>
<comment type="caution">
    <text evidence="3">The sequence shown here is derived from an EMBL/GenBank/DDBJ whole genome shotgun (WGS) entry which is preliminary data.</text>
</comment>
<organism evidence="3 4">
    <name type="scientific">Dechloromonas denitrificans</name>
    <dbReference type="NCBI Taxonomy" id="281362"/>
    <lineage>
        <taxon>Bacteria</taxon>
        <taxon>Pseudomonadati</taxon>
        <taxon>Pseudomonadota</taxon>
        <taxon>Betaproteobacteria</taxon>
        <taxon>Rhodocyclales</taxon>
        <taxon>Azonexaceae</taxon>
        <taxon>Dechloromonas</taxon>
    </lineage>
</organism>
<evidence type="ECO:0000256" key="2">
    <source>
        <dbReference type="SAM" id="SignalP"/>
    </source>
</evidence>
<keyword evidence="4" id="KW-1185">Reference proteome</keyword>
<dbReference type="Proteomes" id="UP000070186">
    <property type="component" value="Unassembled WGS sequence"/>
</dbReference>
<dbReference type="InterPro" id="IPR024572">
    <property type="entry name" value="RcnB"/>
</dbReference>
<accession>A0A133XHC6</accession>
<gene>
    <name evidence="3" type="ORF">AT959_13405</name>
</gene>
<evidence type="ECO:0000256" key="1">
    <source>
        <dbReference type="SAM" id="MobiDB-lite"/>
    </source>
</evidence>
<dbReference type="EMBL" id="LODL01000021">
    <property type="protein sequence ID" value="KXB30339.1"/>
    <property type="molecule type" value="Genomic_DNA"/>
</dbReference>